<dbReference type="PANTHER" id="PTHR20857:SF15">
    <property type="entry name" value="THIAMINE-PHOSPHATE SYNTHASE"/>
    <property type="match status" value="1"/>
</dbReference>
<evidence type="ECO:0000256" key="11">
    <source>
        <dbReference type="RuleBase" id="RU003826"/>
    </source>
</evidence>
<evidence type="ECO:0000256" key="7">
    <source>
        <dbReference type="ARBA" id="ARBA00047334"/>
    </source>
</evidence>
<dbReference type="RefSeq" id="WP_160423986.1">
    <property type="nucleotide sequence ID" value="NZ_WSTA01000029.1"/>
</dbReference>
<dbReference type="InterPro" id="IPR022998">
    <property type="entry name" value="ThiamineP_synth_TenI"/>
</dbReference>
<evidence type="ECO:0000256" key="10">
    <source>
        <dbReference type="HAMAP-Rule" id="MF_00097"/>
    </source>
</evidence>
<feature type="binding site" evidence="10">
    <location>
        <begin position="205"/>
        <end position="206"/>
    </location>
    <ligand>
        <name>2-[(2R,5Z)-2-carboxy-4-methylthiazol-5(2H)-ylidene]ethyl phosphate</name>
        <dbReference type="ChEBI" id="CHEBI:62899"/>
    </ligand>
</feature>
<keyword evidence="5 10" id="KW-0460">Magnesium</keyword>
<evidence type="ECO:0000256" key="6">
    <source>
        <dbReference type="ARBA" id="ARBA00022977"/>
    </source>
</evidence>
<feature type="domain" description="Thiamine phosphate synthase/TenI" evidence="13">
    <location>
        <begin position="20"/>
        <end position="208"/>
    </location>
</feature>
<dbReference type="GO" id="GO:0009229">
    <property type="term" value="P:thiamine diphosphate biosynthetic process"/>
    <property type="evidence" value="ECO:0007669"/>
    <property type="project" value="UniProtKB-UniRule"/>
</dbReference>
<evidence type="ECO:0000256" key="4">
    <source>
        <dbReference type="ARBA" id="ARBA00022723"/>
    </source>
</evidence>
<keyword evidence="6 10" id="KW-0784">Thiamine biosynthesis</keyword>
<dbReference type="GO" id="GO:0004789">
    <property type="term" value="F:thiamine-phosphate diphosphorylase activity"/>
    <property type="evidence" value="ECO:0007669"/>
    <property type="project" value="UniProtKB-UniRule"/>
</dbReference>
<feature type="binding site" evidence="10">
    <location>
        <position position="125"/>
    </location>
    <ligand>
        <name>4-amino-2-methyl-5-(diphosphooxymethyl)pyrimidine</name>
        <dbReference type="ChEBI" id="CHEBI:57841"/>
    </ligand>
</feature>
<comment type="caution">
    <text evidence="14">The sequence shown here is derived from an EMBL/GenBank/DDBJ whole genome shotgun (WGS) entry which is preliminary data.</text>
</comment>
<feature type="binding site" evidence="10">
    <location>
        <begin position="50"/>
        <end position="54"/>
    </location>
    <ligand>
        <name>4-amino-2-methyl-5-(diphosphooxymethyl)pyrimidine</name>
        <dbReference type="ChEBI" id="CHEBI:57841"/>
    </ligand>
</feature>
<comment type="similarity">
    <text evidence="10 11">Belongs to the thiamine-phosphate synthase family.</text>
</comment>
<name>A0A6I4NW95_9MICO</name>
<evidence type="ECO:0000256" key="9">
    <source>
        <dbReference type="ARBA" id="ARBA00047883"/>
    </source>
</evidence>
<accession>A0A6I4NW95</accession>
<gene>
    <name evidence="10 14" type="primary">thiE</name>
    <name evidence="14" type="ORF">GB864_08330</name>
</gene>
<proteinExistence type="inferred from homology"/>
<protein>
    <recommendedName>
        <fullName evidence="10">Thiamine-phosphate synthase</fullName>
        <shortName evidence="10">TP synthase</shortName>
        <shortName evidence="10">TPS</shortName>
        <ecNumber evidence="10">2.5.1.3</ecNumber>
    </recommendedName>
    <alternativeName>
        <fullName evidence="10">Thiamine-phosphate pyrophosphorylase</fullName>
        <shortName evidence="10">TMP pyrophosphorylase</shortName>
        <shortName evidence="10">TMP-PPase</shortName>
    </alternativeName>
</protein>
<evidence type="ECO:0000256" key="8">
    <source>
        <dbReference type="ARBA" id="ARBA00047851"/>
    </source>
</evidence>
<dbReference type="EC" id="2.5.1.3" evidence="10"/>
<dbReference type="Pfam" id="PF02581">
    <property type="entry name" value="TMP-TENI"/>
    <property type="match status" value="1"/>
</dbReference>
<evidence type="ECO:0000313" key="14">
    <source>
        <dbReference type="EMBL" id="MWB98553.1"/>
    </source>
</evidence>
<dbReference type="GO" id="GO:0000287">
    <property type="term" value="F:magnesium ion binding"/>
    <property type="evidence" value="ECO:0007669"/>
    <property type="project" value="UniProtKB-UniRule"/>
</dbReference>
<comment type="catalytic activity">
    <reaction evidence="8 10 11">
        <text>2-(2-carboxy-4-methylthiazol-5-yl)ethyl phosphate + 4-amino-2-methyl-5-(diphosphooxymethyl)pyrimidine + 2 H(+) = thiamine phosphate + CO2 + diphosphate</text>
        <dbReference type="Rhea" id="RHEA:47848"/>
        <dbReference type="ChEBI" id="CHEBI:15378"/>
        <dbReference type="ChEBI" id="CHEBI:16526"/>
        <dbReference type="ChEBI" id="CHEBI:33019"/>
        <dbReference type="ChEBI" id="CHEBI:37575"/>
        <dbReference type="ChEBI" id="CHEBI:57841"/>
        <dbReference type="ChEBI" id="CHEBI:62890"/>
        <dbReference type="EC" id="2.5.1.3"/>
    </reaction>
</comment>
<dbReference type="NCBIfam" id="TIGR00693">
    <property type="entry name" value="thiE"/>
    <property type="match status" value="1"/>
</dbReference>
<comment type="function">
    <text evidence="1 10">Condenses 4-methyl-5-(beta-hydroxyethyl)thiazole monophosphate (THZ-P) and 2-methyl-4-amino-5-hydroxymethyl pyrimidine pyrophosphate (HMP-PP) to form thiamine monophosphate (TMP).</text>
</comment>
<comment type="catalytic activity">
    <reaction evidence="9 10 11">
        <text>2-[(2R,5Z)-2-carboxy-4-methylthiazol-5(2H)-ylidene]ethyl phosphate + 4-amino-2-methyl-5-(diphosphooxymethyl)pyrimidine + 2 H(+) = thiamine phosphate + CO2 + diphosphate</text>
        <dbReference type="Rhea" id="RHEA:47844"/>
        <dbReference type="ChEBI" id="CHEBI:15378"/>
        <dbReference type="ChEBI" id="CHEBI:16526"/>
        <dbReference type="ChEBI" id="CHEBI:33019"/>
        <dbReference type="ChEBI" id="CHEBI:37575"/>
        <dbReference type="ChEBI" id="CHEBI:57841"/>
        <dbReference type="ChEBI" id="CHEBI:62899"/>
        <dbReference type="EC" id="2.5.1.3"/>
    </reaction>
</comment>
<dbReference type="EMBL" id="WSTA01000029">
    <property type="protein sequence ID" value="MWB98553.1"/>
    <property type="molecule type" value="Genomic_DNA"/>
</dbReference>
<dbReference type="HAMAP" id="MF_00097">
    <property type="entry name" value="TMP_synthase"/>
    <property type="match status" value="1"/>
</dbReference>
<evidence type="ECO:0000313" key="15">
    <source>
        <dbReference type="Proteomes" id="UP000438182"/>
    </source>
</evidence>
<dbReference type="Gene3D" id="3.20.20.70">
    <property type="entry name" value="Aldolase class I"/>
    <property type="match status" value="1"/>
</dbReference>
<feature type="binding site" evidence="10">
    <location>
        <position position="81"/>
    </location>
    <ligand>
        <name>4-amino-2-methyl-5-(diphosphooxymethyl)pyrimidine</name>
        <dbReference type="ChEBI" id="CHEBI:57841"/>
    </ligand>
</feature>
<keyword evidence="4 10" id="KW-0479">Metal-binding</keyword>
<dbReference type="InterPro" id="IPR036206">
    <property type="entry name" value="ThiamineP_synth_sf"/>
</dbReference>
<feature type="binding site" evidence="10">
    <location>
        <position position="106"/>
    </location>
    <ligand>
        <name>Mg(2+)</name>
        <dbReference type="ChEBI" id="CHEBI:18420"/>
    </ligand>
</feature>
<reference evidence="14 15" key="1">
    <citation type="submission" date="2019-12" db="EMBL/GenBank/DDBJ databases">
        <authorList>
            <person name="Kim Y.S."/>
        </authorList>
    </citation>
    <scope>NUCLEOTIDE SEQUENCE [LARGE SCALE GENOMIC DNA]</scope>
    <source>
        <strain evidence="14 15">MMS17-SY077</strain>
    </source>
</reference>
<dbReference type="InterPro" id="IPR034291">
    <property type="entry name" value="TMP_synthase"/>
</dbReference>
<feature type="binding site" evidence="10">
    <location>
        <position position="185"/>
    </location>
    <ligand>
        <name>2-[(2R,5Z)-2-carboxy-4-methylthiazol-5(2H)-ylidene]ethyl phosphate</name>
        <dbReference type="ChEBI" id="CHEBI:62899"/>
    </ligand>
</feature>
<evidence type="ECO:0000256" key="2">
    <source>
        <dbReference type="ARBA" id="ARBA00005165"/>
    </source>
</evidence>
<evidence type="ECO:0000259" key="13">
    <source>
        <dbReference type="Pfam" id="PF02581"/>
    </source>
</evidence>
<comment type="cofactor">
    <cofactor evidence="10">
        <name>Mg(2+)</name>
        <dbReference type="ChEBI" id="CHEBI:18420"/>
    </cofactor>
    <text evidence="10">Binds 1 Mg(2+) ion per subunit.</text>
</comment>
<evidence type="ECO:0000256" key="5">
    <source>
        <dbReference type="ARBA" id="ARBA00022842"/>
    </source>
</evidence>
<dbReference type="GO" id="GO:0009228">
    <property type="term" value="P:thiamine biosynthetic process"/>
    <property type="evidence" value="ECO:0007669"/>
    <property type="project" value="UniProtKB-KW"/>
</dbReference>
<feature type="binding site" evidence="10">
    <location>
        <position position="82"/>
    </location>
    <ligand>
        <name>Mg(2+)</name>
        <dbReference type="ChEBI" id="CHEBI:18420"/>
    </ligand>
</feature>
<dbReference type="SUPFAM" id="SSF51391">
    <property type="entry name" value="Thiamin phosphate synthase"/>
    <property type="match status" value="1"/>
</dbReference>
<dbReference type="CDD" id="cd00564">
    <property type="entry name" value="TMP_TenI"/>
    <property type="match status" value="1"/>
</dbReference>
<comment type="catalytic activity">
    <reaction evidence="7 10 11">
        <text>4-methyl-5-(2-phosphooxyethyl)-thiazole + 4-amino-2-methyl-5-(diphosphooxymethyl)pyrimidine + H(+) = thiamine phosphate + diphosphate</text>
        <dbReference type="Rhea" id="RHEA:22328"/>
        <dbReference type="ChEBI" id="CHEBI:15378"/>
        <dbReference type="ChEBI" id="CHEBI:33019"/>
        <dbReference type="ChEBI" id="CHEBI:37575"/>
        <dbReference type="ChEBI" id="CHEBI:57841"/>
        <dbReference type="ChEBI" id="CHEBI:58296"/>
        <dbReference type="EC" id="2.5.1.3"/>
    </reaction>
</comment>
<dbReference type="Proteomes" id="UP000438182">
    <property type="component" value="Unassembled WGS sequence"/>
</dbReference>
<dbReference type="InterPro" id="IPR013785">
    <property type="entry name" value="Aldolase_TIM"/>
</dbReference>
<dbReference type="PANTHER" id="PTHR20857">
    <property type="entry name" value="THIAMINE-PHOSPHATE PYROPHOSPHORYLASE"/>
    <property type="match status" value="1"/>
</dbReference>
<feature type="binding site" evidence="10">
    <location>
        <begin position="154"/>
        <end position="156"/>
    </location>
    <ligand>
        <name>2-[(2R,5Z)-2-carboxy-4-methylthiazol-5(2H)-ylidene]ethyl phosphate</name>
        <dbReference type="ChEBI" id="CHEBI:62899"/>
    </ligand>
</feature>
<dbReference type="UniPathway" id="UPA00060">
    <property type="reaction ID" value="UER00141"/>
</dbReference>
<dbReference type="GO" id="GO:0005737">
    <property type="term" value="C:cytoplasm"/>
    <property type="evidence" value="ECO:0007669"/>
    <property type="project" value="TreeGrafter"/>
</dbReference>
<keyword evidence="3 10" id="KW-0808">Transferase</keyword>
<feature type="binding site" evidence="10">
    <location>
        <position position="157"/>
    </location>
    <ligand>
        <name>4-amino-2-methyl-5-(diphosphooxymethyl)pyrimidine</name>
        <dbReference type="ChEBI" id="CHEBI:57841"/>
    </ligand>
</feature>
<evidence type="ECO:0000256" key="3">
    <source>
        <dbReference type="ARBA" id="ARBA00022679"/>
    </source>
</evidence>
<dbReference type="AlphaFoldDB" id="A0A6I4NW95"/>
<evidence type="ECO:0000256" key="1">
    <source>
        <dbReference type="ARBA" id="ARBA00003814"/>
    </source>
</evidence>
<comment type="pathway">
    <text evidence="2 10 12">Cofactor biosynthesis; thiamine diphosphate biosynthesis; thiamine phosphate from 4-amino-2-methyl-5-diphosphomethylpyrimidine and 4-methyl-5-(2-phosphoethyl)-thiazole: step 1/1.</text>
</comment>
<organism evidence="14 15">
    <name type="scientific">Agromyces seonyuensis</name>
    <dbReference type="NCBI Taxonomy" id="2662446"/>
    <lineage>
        <taxon>Bacteria</taxon>
        <taxon>Bacillati</taxon>
        <taxon>Actinomycetota</taxon>
        <taxon>Actinomycetes</taxon>
        <taxon>Micrococcales</taxon>
        <taxon>Microbacteriaceae</taxon>
        <taxon>Agromyces</taxon>
    </lineage>
</organism>
<keyword evidence="15" id="KW-1185">Reference proteome</keyword>
<sequence>MSARSARVGRPSRTALDLGVYLVTDAGLCGERGVARTVRAAVDGGVGVVQLRDKTASDLETLRTLEALAVAIDGRAALVVDDRLDAVLAARAAGIPVDGVHLGQGDVPVLRARERLGTDAIVGLTANTRAHLDAVAALPTGTLDYLGVGVIRPTSTKPDHPPALGVDGFAAIRAAATLPCVAIGGVGLADLAPLRAVGAAGVAVVSAICAAEDARAAAAELRSAWEAAA</sequence>
<evidence type="ECO:0000256" key="12">
    <source>
        <dbReference type="RuleBase" id="RU004253"/>
    </source>
</evidence>